<proteinExistence type="inferred from homology"/>
<dbReference type="STRING" id="1202785.A946_00640"/>
<dbReference type="HAMAP" id="MF_00984">
    <property type="entry name" value="SSB"/>
    <property type="match status" value="1"/>
</dbReference>
<reference evidence="6" key="2">
    <citation type="journal article" date="2019" name="BMC Genomics">
        <title>Complete genome sequence analysis of the thermoacidophilic verrucomicrobial methanotroph 'Candidatus Methylacidiphilum kamchatkense' strain Kam1 and comparison with its closest relatives.</title>
        <authorList>
            <person name="Kruse T."/>
            <person name="Ratnadevi C.M."/>
            <person name="Erikstad H.A."/>
            <person name="Birkeland N.K."/>
        </authorList>
    </citation>
    <scope>NUCLEOTIDE SEQUENCE</scope>
    <source>
        <strain evidence="6">Kam1</strain>
    </source>
</reference>
<dbReference type="InterPro" id="IPR012340">
    <property type="entry name" value="NA-bd_OB-fold"/>
</dbReference>
<accession>A0A0C1UU28</accession>
<dbReference type="PANTHER" id="PTHR10302:SF27">
    <property type="entry name" value="SINGLE-STRANDED DNA-BINDING PROTEIN"/>
    <property type="match status" value="1"/>
</dbReference>
<feature type="compositionally biased region" description="Polar residues" evidence="4">
    <location>
        <begin position="112"/>
        <end position="137"/>
    </location>
</feature>
<feature type="region of interest" description="Disordered" evidence="4">
    <location>
        <begin position="105"/>
        <end position="146"/>
    </location>
</feature>
<dbReference type="KEGG" id="mkc:kam1_1555"/>
<evidence type="ECO:0000256" key="2">
    <source>
        <dbReference type="HAMAP-Rule" id="MF_00984"/>
    </source>
</evidence>
<dbReference type="InterPro" id="IPR011344">
    <property type="entry name" value="ssDNA-bd"/>
</dbReference>
<protein>
    <recommendedName>
        <fullName evidence="2 3">Single-stranded DNA-binding protein</fullName>
        <shortName evidence="2">SSB</shortName>
    </recommendedName>
</protein>
<name>A0A0C1UU28_9BACT</name>
<reference evidence="8" key="3">
    <citation type="submission" date="2019-03" db="EMBL/GenBank/DDBJ databases">
        <title>Complete genome of Methylacidiphilum kamchatkense Kam1.</title>
        <authorList>
            <person name="Kruse T."/>
            <person name="Murarilal Ratnadevi C."/>
            <person name="Erikstad H.-A."/>
            <person name="Birkeland N.-K."/>
        </authorList>
    </citation>
    <scope>NUCLEOTIDE SEQUENCE [LARGE SCALE GENOMIC DNA]</scope>
    <source>
        <strain evidence="8">kam1</strain>
    </source>
</reference>
<keyword evidence="7" id="KW-1185">Reference proteome</keyword>
<dbReference type="GO" id="GO:0006260">
    <property type="term" value="P:DNA replication"/>
    <property type="evidence" value="ECO:0007669"/>
    <property type="project" value="InterPro"/>
</dbReference>
<evidence type="ECO:0000256" key="1">
    <source>
        <dbReference type="ARBA" id="ARBA00023125"/>
    </source>
</evidence>
<dbReference type="PROSITE" id="PS50935">
    <property type="entry name" value="SSB"/>
    <property type="match status" value="1"/>
</dbReference>
<sequence length="146" mass="16364">MADLNKVYLMGNLTRDPECRYTPKGTPVGDISLAINSSYRAQDGQVKDEVCFVEVVIWGRQAETCKEFLQKGSLVFVEGRLQMEQWETKEGEKRTRMRVRADRIQFLGKTKGTGSNAAGSESSPSKAETTISPPEEQQINEDDVPF</sequence>
<dbReference type="AlphaFoldDB" id="A0A0C1UU28"/>
<dbReference type="Gene3D" id="2.40.50.140">
    <property type="entry name" value="Nucleic acid-binding proteins"/>
    <property type="match status" value="1"/>
</dbReference>
<dbReference type="EMBL" id="CP037899">
    <property type="protein sequence ID" value="QDQ42772.1"/>
    <property type="molecule type" value="Genomic_DNA"/>
</dbReference>
<evidence type="ECO:0000313" key="7">
    <source>
        <dbReference type="Proteomes" id="UP000031594"/>
    </source>
</evidence>
<dbReference type="Pfam" id="PF00436">
    <property type="entry name" value="SSB"/>
    <property type="match status" value="1"/>
</dbReference>
<dbReference type="GO" id="GO:0003697">
    <property type="term" value="F:single-stranded DNA binding"/>
    <property type="evidence" value="ECO:0007669"/>
    <property type="project" value="UniProtKB-UniRule"/>
</dbReference>
<gene>
    <name evidence="5" type="ORF">A946_00640</name>
    <name evidence="6" type="ORF">kam1_1555</name>
</gene>
<dbReference type="CDD" id="cd04496">
    <property type="entry name" value="SSB_OBF"/>
    <property type="match status" value="1"/>
</dbReference>
<dbReference type="Proteomes" id="UP000031594">
    <property type="component" value="Unassembled WGS sequence"/>
</dbReference>
<comment type="subunit">
    <text evidence="2">Homotetramer.</text>
</comment>
<dbReference type="OrthoDB" id="9809878at2"/>
<reference evidence="5 7" key="1">
    <citation type="submission" date="2014-08" db="EMBL/GenBank/DDBJ databases">
        <title>Methylacidiphilum kamchatkense strain Kam1 draft genome sequence.</title>
        <authorList>
            <person name="Birkeland N.-K."/>
            <person name="Erikstad H.A."/>
        </authorList>
    </citation>
    <scope>NUCLEOTIDE SEQUENCE [LARGE SCALE GENOMIC DNA]</scope>
    <source>
        <strain evidence="5 7">Kam1</strain>
    </source>
</reference>
<comment type="caution">
    <text evidence="2">Lacks conserved residue(s) required for the propagation of feature annotation.</text>
</comment>
<evidence type="ECO:0000313" key="8">
    <source>
        <dbReference type="Proteomes" id="UP000315925"/>
    </source>
</evidence>
<dbReference type="PIRSF" id="PIRSF002070">
    <property type="entry name" value="SSB"/>
    <property type="match status" value="1"/>
</dbReference>
<dbReference type="SUPFAM" id="SSF50249">
    <property type="entry name" value="Nucleic acid-binding proteins"/>
    <property type="match status" value="1"/>
</dbReference>
<keyword evidence="1 2" id="KW-0238">DNA-binding</keyword>
<dbReference type="EMBL" id="JQNX01000001">
    <property type="protein sequence ID" value="KIE59268.1"/>
    <property type="molecule type" value="Genomic_DNA"/>
</dbReference>
<dbReference type="Proteomes" id="UP000315925">
    <property type="component" value="Chromosome"/>
</dbReference>
<dbReference type="InterPro" id="IPR000424">
    <property type="entry name" value="Primosome_PriB/ssb"/>
</dbReference>
<organism evidence="6 8">
    <name type="scientific">Methylacidiphilum kamchatkense Kam1</name>
    <dbReference type="NCBI Taxonomy" id="1202785"/>
    <lineage>
        <taxon>Bacteria</taxon>
        <taxon>Pseudomonadati</taxon>
        <taxon>Verrucomicrobiota</taxon>
        <taxon>Methylacidiphilae</taxon>
        <taxon>Methylacidiphilales</taxon>
        <taxon>Methylacidiphilaceae</taxon>
        <taxon>Methylacidiphilum (ex Ratnadevi et al. 2023)</taxon>
    </lineage>
</organism>
<evidence type="ECO:0000313" key="5">
    <source>
        <dbReference type="EMBL" id="KIE59268.1"/>
    </source>
</evidence>
<evidence type="ECO:0000313" key="6">
    <source>
        <dbReference type="EMBL" id="QDQ42772.1"/>
    </source>
</evidence>
<dbReference type="NCBIfam" id="TIGR00621">
    <property type="entry name" value="ssb"/>
    <property type="match status" value="1"/>
</dbReference>
<dbReference type="PANTHER" id="PTHR10302">
    <property type="entry name" value="SINGLE-STRANDED DNA-BINDING PROTEIN"/>
    <property type="match status" value="1"/>
</dbReference>
<evidence type="ECO:0000256" key="4">
    <source>
        <dbReference type="SAM" id="MobiDB-lite"/>
    </source>
</evidence>
<dbReference type="RefSeq" id="WP_039720555.1">
    <property type="nucleotide sequence ID" value="NZ_CP037899.1"/>
</dbReference>
<dbReference type="GO" id="GO:0009295">
    <property type="term" value="C:nucleoid"/>
    <property type="evidence" value="ECO:0007669"/>
    <property type="project" value="TreeGrafter"/>
</dbReference>
<evidence type="ECO:0000256" key="3">
    <source>
        <dbReference type="PIRNR" id="PIRNR002070"/>
    </source>
</evidence>